<feature type="region of interest" description="Disordered" evidence="1">
    <location>
        <begin position="1"/>
        <end position="66"/>
    </location>
</feature>
<accession>A0A6G1EFC4</accession>
<keyword evidence="3" id="KW-1185">Reference proteome</keyword>
<protein>
    <submittedName>
        <fullName evidence="2">Uncharacterized protein</fullName>
    </submittedName>
</protein>
<gene>
    <name evidence="2" type="ORF">E2562_006286</name>
</gene>
<dbReference type="AlphaFoldDB" id="A0A6G1EFC4"/>
<reference evidence="2 3" key="1">
    <citation type="submission" date="2019-11" db="EMBL/GenBank/DDBJ databases">
        <title>Whole genome sequence of Oryza granulata.</title>
        <authorList>
            <person name="Li W."/>
        </authorList>
    </citation>
    <scope>NUCLEOTIDE SEQUENCE [LARGE SCALE GENOMIC DNA]</scope>
    <source>
        <strain evidence="3">cv. Menghai</strain>
        <tissue evidence="2">Leaf</tissue>
    </source>
</reference>
<comment type="caution">
    <text evidence="2">The sequence shown here is derived from an EMBL/GenBank/DDBJ whole genome shotgun (WGS) entry which is preliminary data.</text>
</comment>
<proteinExistence type="predicted"/>
<evidence type="ECO:0000313" key="2">
    <source>
        <dbReference type="EMBL" id="KAF0923381.1"/>
    </source>
</evidence>
<sequence>MVQSREDKGSVGGKRGRRPADLGKGSIVDVTRLRASVAGTGNDKPHLGASRECMREEKGEGLTGDWKPSKVMEFVMPAERGNRAGMS</sequence>
<name>A0A6G1EFC4_9ORYZ</name>
<evidence type="ECO:0000256" key="1">
    <source>
        <dbReference type="SAM" id="MobiDB-lite"/>
    </source>
</evidence>
<organism evidence="2 3">
    <name type="scientific">Oryza meyeriana var. granulata</name>
    <dbReference type="NCBI Taxonomy" id="110450"/>
    <lineage>
        <taxon>Eukaryota</taxon>
        <taxon>Viridiplantae</taxon>
        <taxon>Streptophyta</taxon>
        <taxon>Embryophyta</taxon>
        <taxon>Tracheophyta</taxon>
        <taxon>Spermatophyta</taxon>
        <taxon>Magnoliopsida</taxon>
        <taxon>Liliopsida</taxon>
        <taxon>Poales</taxon>
        <taxon>Poaceae</taxon>
        <taxon>BOP clade</taxon>
        <taxon>Oryzoideae</taxon>
        <taxon>Oryzeae</taxon>
        <taxon>Oryzinae</taxon>
        <taxon>Oryza</taxon>
        <taxon>Oryza meyeriana</taxon>
    </lineage>
</organism>
<evidence type="ECO:0000313" key="3">
    <source>
        <dbReference type="Proteomes" id="UP000479710"/>
    </source>
</evidence>
<dbReference type="EMBL" id="SPHZ02000003">
    <property type="protein sequence ID" value="KAF0923381.1"/>
    <property type="molecule type" value="Genomic_DNA"/>
</dbReference>
<dbReference type="Proteomes" id="UP000479710">
    <property type="component" value="Unassembled WGS sequence"/>
</dbReference>